<evidence type="ECO:0000256" key="2">
    <source>
        <dbReference type="ARBA" id="ARBA00022452"/>
    </source>
</evidence>
<dbReference type="InterPro" id="IPR034746">
    <property type="entry name" value="POTRA"/>
</dbReference>
<dbReference type="Gene3D" id="2.40.160.50">
    <property type="entry name" value="membrane protein fhac: a member of the omp85/tpsb transporter family"/>
    <property type="match status" value="1"/>
</dbReference>
<dbReference type="Gene3D" id="3.10.20.310">
    <property type="entry name" value="membrane protein fhac"/>
    <property type="match status" value="5"/>
</dbReference>
<evidence type="ECO:0000256" key="3">
    <source>
        <dbReference type="ARBA" id="ARBA00022692"/>
    </source>
</evidence>
<dbReference type="InterPro" id="IPR039910">
    <property type="entry name" value="D15-like"/>
</dbReference>
<dbReference type="InterPro" id="IPR000184">
    <property type="entry name" value="Bac_surfAg_D15"/>
</dbReference>
<evidence type="ECO:0000256" key="4">
    <source>
        <dbReference type="ARBA" id="ARBA00022729"/>
    </source>
</evidence>
<comment type="subcellular location">
    <subcellularLocation>
        <location evidence="1">Membrane</location>
    </subcellularLocation>
</comment>
<dbReference type="GO" id="GO:0071709">
    <property type="term" value="P:membrane assembly"/>
    <property type="evidence" value="ECO:0007669"/>
    <property type="project" value="InterPro"/>
</dbReference>
<evidence type="ECO:0000256" key="7">
    <source>
        <dbReference type="ARBA" id="ARBA00023237"/>
    </source>
</evidence>
<dbReference type="GO" id="GO:0009279">
    <property type="term" value="C:cell outer membrane"/>
    <property type="evidence" value="ECO:0007669"/>
    <property type="project" value="UniProtKB-UniRule"/>
</dbReference>
<dbReference type="PIRSF" id="PIRSF006076">
    <property type="entry name" value="OM_assembly_OMP85"/>
    <property type="match status" value="1"/>
</dbReference>
<sequence length="811" mass="90692">MFNKIVLICSLCALSIINAKQITQIEYLGLQSLSSMLADEVSNIKIGDEFNEAKIDSAILAFFRQGYFRDIYATFDPTSADGGKLTFHFTEKPRVASIEIKGYGSDQEKQTLYTQMGIKKGETFDDQKLDRAKNTLKTILEYQGYYGSIIEQNLTKVNDNAYAIIFNVNRGDNILITKAFYEGRKKLKQSTLESLSANKERDFMGWMWGLNDGKLRLQELEYDSLRIQDVYMRNGFLDANVSAPFLSANFNNLTASLYYKIKEGTQYSVSDIEIDIDKDIIPLQTLKKATSVKVNAVFNIEDLRADAQTLKRLVADKGYAFAQVRPDLDKDETNAKVKVLYHIQTGDKVHISDVLISGNTRTGDRIIRREILLAPGDQYSLSKIAESENALKRLGFFDSVKIDERRISEDSMDLLITVKEGRTGQLQLGLGYGSYGGLMINGSISERNLFGTGQSGSIYANISTGTGQSYNYSYFGQTRKFNGRQFSGNITLTNPRIFDSRFSTSGSIYGNYYINYQYIEQSGGFSISAGRLLTPTLRVSLGYDINIVKTSDFTSPIYARFYASQNEIVGTATAGDQTIAVTGIWKDNHNLPITSSLSPSINFDNTDDYYFPKNGVIASAYAQFAGIGGDVHNVKAYAKMGLYYHLKSLIGIDLIARYKVQGGYIFRYNKEDFLPLNAAFYMGGITTIRGFRAGSVTPFDEYGLWVGGDGMFTNSVELSYGVLEAAKMRLALFADYGFLTFKANGNGRADFKNYGILGAGRHNLEWRASIGLAIEWVSPMGPIVLIFPIKRFNEKNTDYTSNFEFSMGTRF</sequence>
<dbReference type="Pfam" id="PF01103">
    <property type="entry name" value="Omp85"/>
    <property type="match status" value="1"/>
</dbReference>
<evidence type="ECO:0000256" key="1">
    <source>
        <dbReference type="ARBA" id="ARBA00004370"/>
    </source>
</evidence>
<name>A0A2X3DGA9_9HELI</name>
<dbReference type="Pfam" id="PF07244">
    <property type="entry name" value="POTRA"/>
    <property type="match status" value="4"/>
</dbReference>
<accession>A0A2X3DGA9</accession>
<feature type="domain" description="POTRA" evidence="9">
    <location>
        <begin position="267"/>
        <end position="346"/>
    </location>
</feature>
<keyword evidence="7" id="KW-0998">Cell outer membrane</keyword>
<evidence type="ECO:0000313" key="10">
    <source>
        <dbReference type="EMBL" id="SQB98439.1"/>
    </source>
</evidence>
<protein>
    <recommendedName>
        <fullName evidence="8">Outer membrane protein assembly factor BamA</fullName>
    </recommendedName>
</protein>
<gene>
    <name evidence="10" type="ORF">NCTC13102_00897</name>
</gene>
<dbReference type="PANTHER" id="PTHR12815:SF23">
    <property type="entry name" value="OUTER MEMBRANE PROTEIN ASSEMBLY FACTOR BAMA"/>
    <property type="match status" value="1"/>
</dbReference>
<dbReference type="PROSITE" id="PS51779">
    <property type="entry name" value="POTRA"/>
    <property type="match status" value="2"/>
</dbReference>
<evidence type="ECO:0000256" key="5">
    <source>
        <dbReference type="ARBA" id="ARBA00022737"/>
    </source>
</evidence>
<dbReference type="InterPro" id="IPR010827">
    <property type="entry name" value="BamA/TamA_POTRA"/>
</dbReference>
<dbReference type="Proteomes" id="UP000250166">
    <property type="component" value="Unassembled WGS sequence"/>
</dbReference>
<evidence type="ECO:0000313" key="11">
    <source>
        <dbReference type="Proteomes" id="UP000250166"/>
    </source>
</evidence>
<proteinExistence type="predicted"/>
<keyword evidence="4" id="KW-0732">Signal</keyword>
<organism evidence="10 11">
    <name type="scientific">Helicobacter fennelliae</name>
    <dbReference type="NCBI Taxonomy" id="215"/>
    <lineage>
        <taxon>Bacteria</taxon>
        <taxon>Pseudomonadati</taxon>
        <taxon>Campylobacterota</taxon>
        <taxon>Epsilonproteobacteria</taxon>
        <taxon>Campylobacterales</taxon>
        <taxon>Helicobacteraceae</taxon>
        <taxon>Helicobacter</taxon>
    </lineage>
</organism>
<evidence type="ECO:0000256" key="6">
    <source>
        <dbReference type="ARBA" id="ARBA00023136"/>
    </source>
</evidence>
<dbReference type="AlphaFoldDB" id="A0A2X3DGA9"/>
<evidence type="ECO:0000256" key="8">
    <source>
        <dbReference type="NCBIfam" id="TIGR03303"/>
    </source>
</evidence>
<dbReference type="EMBL" id="UAWL01000006">
    <property type="protein sequence ID" value="SQB98439.1"/>
    <property type="molecule type" value="Genomic_DNA"/>
</dbReference>
<dbReference type="PANTHER" id="PTHR12815">
    <property type="entry name" value="SORTING AND ASSEMBLY MACHINERY SAMM50 PROTEIN FAMILY MEMBER"/>
    <property type="match status" value="1"/>
</dbReference>
<keyword evidence="3" id="KW-0812">Transmembrane</keyword>
<evidence type="ECO:0000259" key="9">
    <source>
        <dbReference type="PROSITE" id="PS51779"/>
    </source>
</evidence>
<keyword evidence="5" id="KW-0677">Repeat</keyword>
<dbReference type="NCBIfam" id="TIGR03303">
    <property type="entry name" value="OM_YaeT"/>
    <property type="match status" value="1"/>
</dbReference>
<reference evidence="10 11" key="1">
    <citation type="submission" date="2018-06" db="EMBL/GenBank/DDBJ databases">
        <authorList>
            <consortium name="Pathogen Informatics"/>
            <person name="Doyle S."/>
        </authorList>
    </citation>
    <scope>NUCLEOTIDE SEQUENCE [LARGE SCALE GENOMIC DNA]</scope>
    <source>
        <strain evidence="10 11">NCTC13102</strain>
    </source>
</reference>
<keyword evidence="6" id="KW-0472">Membrane</keyword>
<feature type="domain" description="POTRA" evidence="9">
    <location>
        <begin position="349"/>
        <end position="421"/>
    </location>
</feature>
<dbReference type="InterPro" id="IPR023707">
    <property type="entry name" value="OM_assembly_BamA"/>
</dbReference>
<dbReference type="RefSeq" id="WP_376764460.1">
    <property type="nucleotide sequence ID" value="NZ_UAWL01000006.1"/>
</dbReference>
<keyword evidence="2" id="KW-1134">Transmembrane beta strand</keyword>